<organism evidence="1 2">
    <name type="scientific">Trichinella patagoniensis</name>
    <dbReference type="NCBI Taxonomy" id="990121"/>
    <lineage>
        <taxon>Eukaryota</taxon>
        <taxon>Metazoa</taxon>
        <taxon>Ecdysozoa</taxon>
        <taxon>Nematoda</taxon>
        <taxon>Enoplea</taxon>
        <taxon>Dorylaimia</taxon>
        <taxon>Trichinellida</taxon>
        <taxon>Trichinellidae</taxon>
        <taxon>Trichinella</taxon>
    </lineage>
</organism>
<name>A0A0V1A4P8_9BILA</name>
<protein>
    <submittedName>
        <fullName evidence="1">Uncharacterized protein</fullName>
    </submittedName>
</protein>
<dbReference type="Proteomes" id="UP000054783">
    <property type="component" value="Unassembled WGS sequence"/>
</dbReference>
<comment type="caution">
    <text evidence="1">The sequence shown here is derived from an EMBL/GenBank/DDBJ whole genome shotgun (WGS) entry which is preliminary data.</text>
</comment>
<accession>A0A0V1A4P8</accession>
<gene>
    <name evidence="1" type="ORF">T12_6994</name>
</gene>
<dbReference type="EMBL" id="JYDQ01000032">
    <property type="protein sequence ID" value="KRY19749.1"/>
    <property type="molecule type" value="Genomic_DNA"/>
</dbReference>
<evidence type="ECO:0000313" key="1">
    <source>
        <dbReference type="EMBL" id="KRY19749.1"/>
    </source>
</evidence>
<evidence type="ECO:0000313" key="2">
    <source>
        <dbReference type="Proteomes" id="UP000054783"/>
    </source>
</evidence>
<proteinExistence type="predicted"/>
<sequence length="81" mass="9554">MHYSTQKLNLILEQSNCINLSFPKNILSWLINYMKIAENQFNNVQFKKQQVLLSFNFTREKSICTLKNLPSVTDNVKDDKE</sequence>
<reference evidence="1 2" key="1">
    <citation type="submission" date="2015-01" db="EMBL/GenBank/DDBJ databases">
        <title>Evolution of Trichinella species and genotypes.</title>
        <authorList>
            <person name="Korhonen P.K."/>
            <person name="Edoardo P."/>
            <person name="Giuseppe L.R."/>
            <person name="Gasser R.B."/>
        </authorList>
    </citation>
    <scope>NUCLEOTIDE SEQUENCE [LARGE SCALE GENOMIC DNA]</scope>
    <source>
        <strain evidence="1">ISS2496</strain>
    </source>
</reference>
<dbReference type="AlphaFoldDB" id="A0A0V1A4P8"/>
<keyword evidence="2" id="KW-1185">Reference proteome</keyword>